<dbReference type="InterPro" id="IPR013766">
    <property type="entry name" value="Thioredoxin_domain"/>
</dbReference>
<evidence type="ECO:0000313" key="3">
    <source>
        <dbReference type="EMBL" id="BCR06210.1"/>
    </source>
</evidence>
<reference evidence="3 4" key="1">
    <citation type="journal article" date="2016" name="C (Basel)">
        <title>Selective Growth of and Electricity Production by Marine Exoelectrogenic Bacteria in Self-Aggregated Hydrogel of Microbially Reduced Graphene Oxide.</title>
        <authorList>
            <person name="Yoshida N."/>
            <person name="Goto Y."/>
            <person name="Miyata Y."/>
        </authorList>
    </citation>
    <scope>NUCLEOTIDE SEQUENCE [LARGE SCALE GENOMIC DNA]</scope>
    <source>
        <strain evidence="3 4">NIT-T3</strain>
    </source>
</reference>
<keyword evidence="1" id="KW-0732">Signal</keyword>
<dbReference type="PROSITE" id="PS51352">
    <property type="entry name" value="THIOREDOXIN_2"/>
    <property type="match status" value="1"/>
</dbReference>
<accession>A0ABM8HTB1</accession>
<dbReference type="Gene3D" id="3.40.30.10">
    <property type="entry name" value="Glutaredoxin"/>
    <property type="match status" value="1"/>
</dbReference>
<dbReference type="RefSeq" id="WP_221249583.1">
    <property type="nucleotide sequence ID" value="NZ_AP024355.1"/>
</dbReference>
<sequence length="371" mass="40823">MAGRFSIILLLVLATLGLAGAASAQQGRLIAFGDRFPEVALPVPPQAEARDYLGIAPGESFALSGVKAELVLVELLNVHCLHCQMQTRPYNRLVELIEENPATRGRIKLLAVAVGNVPEEVGAFVEKFQVRFPVLPDPRFTIYRALGGQATPFSIYVRQDRPGSEGVVAGTHLGTNFDHEQLLAELQRLAGADLEELRRQGEAAVKVRSAVTSMFSEQELDLRVRNAFINTGGRILNVMPLDLRSGRRVYTALMQQGEERRRLFAEVTSRSAVCDICHDVHFIYVFEPTGKVVGFEPLHLTKYKNHVWTAAEVEIMRRRVVGTYLSAPPPFDPKIDAVTSATMTSAIIFDSLAQGEALLAELREKGLIAVP</sequence>
<dbReference type="EMBL" id="AP024355">
    <property type="protein sequence ID" value="BCR06210.1"/>
    <property type="molecule type" value="Genomic_DNA"/>
</dbReference>
<name>A0ABM8HTB1_9BACT</name>
<protein>
    <recommendedName>
        <fullName evidence="2">Thioredoxin domain-containing protein</fullName>
    </recommendedName>
</protein>
<dbReference type="SUPFAM" id="SSF52833">
    <property type="entry name" value="Thioredoxin-like"/>
    <property type="match status" value="1"/>
</dbReference>
<gene>
    <name evidence="3" type="ORF">DESUT3_32790</name>
</gene>
<organism evidence="3 4">
    <name type="scientific">Desulfuromonas versatilis</name>
    <dbReference type="NCBI Taxonomy" id="2802975"/>
    <lineage>
        <taxon>Bacteria</taxon>
        <taxon>Pseudomonadati</taxon>
        <taxon>Thermodesulfobacteriota</taxon>
        <taxon>Desulfuromonadia</taxon>
        <taxon>Desulfuromonadales</taxon>
        <taxon>Desulfuromonadaceae</taxon>
        <taxon>Desulfuromonas</taxon>
    </lineage>
</organism>
<evidence type="ECO:0000256" key="1">
    <source>
        <dbReference type="SAM" id="SignalP"/>
    </source>
</evidence>
<evidence type="ECO:0000313" key="4">
    <source>
        <dbReference type="Proteomes" id="UP001319827"/>
    </source>
</evidence>
<feature type="signal peptide" evidence="1">
    <location>
        <begin position="1"/>
        <end position="24"/>
    </location>
</feature>
<evidence type="ECO:0000259" key="2">
    <source>
        <dbReference type="PROSITE" id="PS51352"/>
    </source>
</evidence>
<dbReference type="InterPro" id="IPR036249">
    <property type="entry name" value="Thioredoxin-like_sf"/>
</dbReference>
<keyword evidence="4" id="KW-1185">Reference proteome</keyword>
<feature type="domain" description="Thioredoxin" evidence="2">
    <location>
        <begin position="30"/>
        <end position="191"/>
    </location>
</feature>
<feature type="chain" id="PRO_5045586762" description="Thioredoxin domain-containing protein" evidence="1">
    <location>
        <begin position="25"/>
        <end position="371"/>
    </location>
</feature>
<proteinExistence type="predicted"/>
<reference evidence="3 4" key="2">
    <citation type="journal article" date="2021" name="Int. J. Syst. Evol. Microbiol.">
        <title>Isolation and Polyphasic Characterization of Desulfuromonas versatilis sp. Nov., an Electrogenic Bacteria Capable of Versatile Metabolism Isolated from a Graphene Oxide-Reducing Enrichment Culture.</title>
        <authorList>
            <person name="Xie L."/>
            <person name="Yoshida N."/>
            <person name="Ishii S."/>
            <person name="Meng L."/>
        </authorList>
    </citation>
    <scope>NUCLEOTIDE SEQUENCE [LARGE SCALE GENOMIC DNA]</scope>
    <source>
        <strain evidence="3 4">NIT-T3</strain>
    </source>
</reference>
<dbReference type="Proteomes" id="UP001319827">
    <property type="component" value="Chromosome"/>
</dbReference>